<feature type="chain" id="PRO_5032800093" description="BT-3987-like N-terminal domain-containing protein" evidence="1">
    <location>
        <begin position="25"/>
        <end position="323"/>
    </location>
</feature>
<sequence length="323" mass="33804">MKTKLYIKTAFVALVGMASLSSCLKDDKHYVDFAGATPLIELPAASGVGSSGGILQAVGLAISTTPIPVNLMVNLASPHTLSTAVTVKVSVDQAALTKYNTDNSTSFVLIPASFYTSTFTATIPAGQNQAFVVINVNSSLIDPSITNYALPLTITDGGGQQISNIKTVIYNLQAKNPYDANYTETGYKFHPTAGSSHAFKSVTVAVKTVNAVTSNTAVGDLGGSGYSFNFDVVSGNLTNWAVPATAATPPPPASGFYTADNPGGVSYTTTDGTAPGTAPYVQTTYNNTYDAPNKTFYMHYGYGSGAGNQSGWSRNFYIKLVRQ</sequence>
<organism evidence="3 4">
    <name type="scientific">Mucilaginibacter lappiensis</name>
    <dbReference type="NCBI Taxonomy" id="354630"/>
    <lineage>
        <taxon>Bacteria</taxon>
        <taxon>Pseudomonadati</taxon>
        <taxon>Bacteroidota</taxon>
        <taxon>Sphingobacteriia</taxon>
        <taxon>Sphingobacteriales</taxon>
        <taxon>Sphingobacteriaceae</taxon>
        <taxon>Mucilaginibacter</taxon>
    </lineage>
</organism>
<proteinExistence type="predicted"/>
<feature type="domain" description="BT-3987-like N-terminal" evidence="2">
    <location>
        <begin position="67"/>
        <end position="159"/>
    </location>
</feature>
<dbReference type="Gene3D" id="2.60.40.1740">
    <property type="entry name" value="hypothetical protein (bacova_03559)"/>
    <property type="match status" value="1"/>
</dbReference>
<comment type="caution">
    <text evidence="3">The sequence shown here is derived from an EMBL/GenBank/DDBJ whole genome shotgun (WGS) entry which is preliminary data.</text>
</comment>
<evidence type="ECO:0000313" key="3">
    <source>
        <dbReference type="EMBL" id="MBB6129278.1"/>
    </source>
</evidence>
<gene>
    <name evidence="3" type="ORF">HDF22_003404</name>
</gene>
<reference evidence="3 4" key="1">
    <citation type="submission" date="2020-08" db="EMBL/GenBank/DDBJ databases">
        <title>Genomic Encyclopedia of Type Strains, Phase IV (KMG-V): Genome sequencing to study the core and pangenomes of soil and plant-associated prokaryotes.</title>
        <authorList>
            <person name="Whitman W."/>
        </authorList>
    </citation>
    <scope>NUCLEOTIDE SEQUENCE [LARGE SCALE GENOMIC DNA]</scope>
    <source>
        <strain evidence="3 4">MP601</strain>
    </source>
</reference>
<dbReference type="EMBL" id="JACHCA010000009">
    <property type="protein sequence ID" value="MBB6129278.1"/>
    <property type="molecule type" value="Genomic_DNA"/>
</dbReference>
<evidence type="ECO:0000259" key="2">
    <source>
        <dbReference type="Pfam" id="PF08522"/>
    </source>
</evidence>
<protein>
    <recommendedName>
        <fullName evidence="2">BT-3987-like N-terminal domain-containing protein</fullName>
    </recommendedName>
</protein>
<name>A0A841JKN4_9SPHI</name>
<dbReference type="RefSeq" id="WP_183588431.1">
    <property type="nucleotide sequence ID" value="NZ_JACHCA010000009.1"/>
</dbReference>
<dbReference type="PROSITE" id="PS51257">
    <property type="entry name" value="PROKAR_LIPOPROTEIN"/>
    <property type="match status" value="1"/>
</dbReference>
<dbReference type="InterPro" id="IPR013728">
    <property type="entry name" value="BT_3987-like_N"/>
</dbReference>
<keyword evidence="1" id="KW-0732">Signal</keyword>
<dbReference type="Pfam" id="PF08522">
    <property type="entry name" value="BT_3987-like_N"/>
    <property type="match status" value="1"/>
</dbReference>
<dbReference type="Proteomes" id="UP000548326">
    <property type="component" value="Unassembled WGS sequence"/>
</dbReference>
<dbReference type="AlphaFoldDB" id="A0A841JKN4"/>
<feature type="signal peptide" evidence="1">
    <location>
        <begin position="1"/>
        <end position="24"/>
    </location>
</feature>
<evidence type="ECO:0000256" key="1">
    <source>
        <dbReference type="SAM" id="SignalP"/>
    </source>
</evidence>
<accession>A0A841JKN4</accession>
<evidence type="ECO:0000313" key="4">
    <source>
        <dbReference type="Proteomes" id="UP000548326"/>
    </source>
</evidence>